<proteinExistence type="predicted"/>
<evidence type="ECO:0000313" key="1">
    <source>
        <dbReference type="EMBL" id="SVB38337.1"/>
    </source>
</evidence>
<protein>
    <recommendedName>
        <fullName evidence="2">Outer membrane protein beta-barrel domain-containing protein</fullName>
    </recommendedName>
</protein>
<sequence>MLLLTSVFPKDISPVISIRYDQINNVIEVTDAIGLQFDLGNNRFTGYDTDGIDHRLYVGWKFGKIGFGHDGANPEYTIGANYDLVDNIGLDLDIIMGHNNSNNIRLGLNINFP</sequence>
<evidence type="ECO:0008006" key="2">
    <source>
        <dbReference type="Google" id="ProtNLM"/>
    </source>
</evidence>
<dbReference type="AlphaFoldDB" id="A0A382DL48"/>
<reference evidence="1" key="1">
    <citation type="submission" date="2018-05" db="EMBL/GenBank/DDBJ databases">
        <authorList>
            <person name="Lanie J.A."/>
            <person name="Ng W.-L."/>
            <person name="Kazmierczak K.M."/>
            <person name="Andrzejewski T.M."/>
            <person name="Davidsen T.M."/>
            <person name="Wayne K.J."/>
            <person name="Tettelin H."/>
            <person name="Glass J.I."/>
            <person name="Rusch D."/>
            <person name="Podicherti R."/>
            <person name="Tsui H.-C.T."/>
            <person name="Winkler M.E."/>
        </authorList>
    </citation>
    <scope>NUCLEOTIDE SEQUENCE</scope>
</reference>
<organism evidence="1">
    <name type="scientific">marine metagenome</name>
    <dbReference type="NCBI Taxonomy" id="408172"/>
    <lineage>
        <taxon>unclassified sequences</taxon>
        <taxon>metagenomes</taxon>
        <taxon>ecological metagenomes</taxon>
    </lineage>
</organism>
<accession>A0A382DL48</accession>
<dbReference type="EMBL" id="UINC01039609">
    <property type="protein sequence ID" value="SVB38337.1"/>
    <property type="molecule type" value="Genomic_DNA"/>
</dbReference>
<gene>
    <name evidence="1" type="ORF">METZ01_LOCUS191191</name>
</gene>
<name>A0A382DL48_9ZZZZ</name>